<evidence type="ECO:0000313" key="2">
    <source>
        <dbReference type="Proteomes" id="UP000182054"/>
    </source>
</evidence>
<dbReference type="Gene3D" id="3.30.530.20">
    <property type="match status" value="1"/>
</dbReference>
<dbReference type="Proteomes" id="UP000182054">
    <property type="component" value="Unassembled WGS sequence"/>
</dbReference>
<name>A0A1I0T6K3_9NOCA</name>
<dbReference type="InterPro" id="IPR019587">
    <property type="entry name" value="Polyketide_cyclase/dehydratase"/>
</dbReference>
<evidence type="ECO:0000313" key="1">
    <source>
        <dbReference type="EMBL" id="SFA47379.1"/>
    </source>
</evidence>
<organism evidence="1 2">
    <name type="scientific">Rhodococcoides kroppenstedtii</name>
    <dbReference type="NCBI Taxonomy" id="293050"/>
    <lineage>
        <taxon>Bacteria</taxon>
        <taxon>Bacillati</taxon>
        <taxon>Actinomycetota</taxon>
        <taxon>Actinomycetes</taxon>
        <taxon>Mycobacteriales</taxon>
        <taxon>Nocardiaceae</taxon>
        <taxon>Rhodococcoides</taxon>
    </lineage>
</organism>
<dbReference type="OrthoDB" id="4618973at2"/>
<accession>A0A1I0T6K3</accession>
<protein>
    <submittedName>
        <fullName evidence="1">Carbon monoxide dehydrogenase subunit G</fullName>
    </submittedName>
</protein>
<dbReference type="CDD" id="cd07812">
    <property type="entry name" value="SRPBCC"/>
    <property type="match status" value="1"/>
</dbReference>
<dbReference type="GeneID" id="85485349"/>
<dbReference type="RefSeq" id="WP_068361587.1">
    <property type="nucleotide sequence ID" value="NZ_FOJN01000004.1"/>
</dbReference>
<dbReference type="SUPFAM" id="SSF55961">
    <property type="entry name" value="Bet v1-like"/>
    <property type="match status" value="1"/>
</dbReference>
<dbReference type="EMBL" id="FOJN01000004">
    <property type="protein sequence ID" value="SFA47379.1"/>
    <property type="molecule type" value="Genomic_DNA"/>
</dbReference>
<proteinExistence type="predicted"/>
<dbReference type="Pfam" id="PF10604">
    <property type="entry name" value="Polyketide_cyc2"/>
    <property type="match status" value="1"/>
</dbReference>
<dbReference type="InterPro" id="IPR023393">
    <property type="entry name" value="START-like_dom_sf"/>
</dbReference>
<sequence length="150" mass="16497">MSTSLSATIDVQAPPAAVWAVVSDLKRMGEWSPQCKKMTVLGGEPKLGTRTINLNKRGPLVWPTSAKVVRFEPERRLAFRVTENHTIWSYELEPTETGTRVTERREAPGGTTAVSNLLVRLAFGGQRNFDGELERGMNATLAKIKAATES</sequence>
<dbReference type="AlphaFoldDB" id="A0A1I0T6K3"/>
<gene>
    <name evidence="1" type="ORF">SAMN05444374_104195</name>
</gene>
<reference evidence="1 2" key="1">
    <citation type="submission" date="2016-10" db="EMBL/GenBank/DDBJ databases">
        <authorList>
            <person name="de Groot N.N."/>
        </authorList>
    </citation>
    <scope>NUCLEOTIDE SEQUENCE [LARGE SCALE GENOMIC DNA]</scope>
    <source>
        <strain evidence="1 2">DSM 44908</strain>
    </source>
</reference>